<dbReference type="Pfam" id="PF03572">
    <property type="entry name" value="Peptidase_S41"/>
    <property type="match status" value="1"/>
</dbReference>
<dbReference type="SUPFAM" id="SSF81296">
    <property type="entry name" value="E set domains"/>
    <property type="match status" value="1"/>
</dbReference>
<evidence type="ECO:0000259" key="2">
    <source>
        <dbReference type="SMART" id="SM00245"/>
    </source>
</evidence>
<protein>
    <recommendedName>
        <fullName evidence="2">Tail specific protease domain-containing protein</fullName>
    </recommendedName>
</protein>
<feature type="signal peptide" evidence="1">
    <location>
        <begin position="1"/>
        <end position="22"/>
    </location>
</feature>
<keyword evidence="1" id="KW-0732">Signal</keyword>
<evidence type="ECO:0000313" key="3">
    <source>
        <dbReference type="EMBL" id="MBA9078410.1"/>
    </source>
</evidence>
<gene>
    <name evidence="3" type="ORF">FHS90_003138</name>
</gene>
<reference evidence="3 4" key="1">
    <citation type="submission" date="2020-08" db="EMBL/GenBank/DDBJ databases">
        <title>Genomic Encyclopedia of Type Strains, Phase IV (KMG-IV): sequencing the most valuable type-strain genomes for metagenomic binning, comparative biology and taxonomic classification.</title>
        <authorList>
            <person name="Goeker M."/>
        </authorList>
    </citation>
    <scope>NUCLEOTIDE SEQUENCE [LARGE SCALE GENOMIC DNA]</scope>
    <source>
        <strain evidence="3 4">DSM 29854</strain>
    </source>
</reference>
<dbReference type="SUPFAM" id="SSF52096">
    <property type="entry name" value="ClpP/crotonase"/>
    <property type="match status" value="1"/>
</dbReference>
<comment type="caution">
    <text evidence="3">The sequence shown here is derived from an EMBL/GenBank/DDBJ whole genome shotgun (WGS) entry which is preliminary data.</text>
</comment>
<dbReference type="Proteomes" id="UP000563094">
    <property type="component" value="Unassembled WGS sequence"/>
</dbReference>
<dbReference type="PANTHER" id="PTHR11261">
    <property type="entry name" value="INTERPHOTORECEPTOR RETINOID-BINDING PROTEIN"/>
    <property type="match status" value="1"/>
</dbReference>
<dbReference type="InterPro" id="IPR029045">
    <property type="entry name" value="ClpP/crotonase-like_dom_sf"/>
</dbReference>
<dbReference type="Gene3D" id="3.90.226.10">
    <property type="entry name" value="2-enoyl-CoA Hydratase, Chain A, domain 1"/>
    <property type="match status" value="1"/>
</dbReference>
<dbReference type="GO" id="GO:0008236">
    <property type="term" value="F:serine-type peptidase activity"/>
    <property type="evidence" value="ECO:0007669"/>
    <property type="project" value="InterPro"/>
</dbReference>
<dbReference type="CDD" id="cd07563">
    <property type="entry name" value="Peptidase_S41_IRBP"/>
    <property type="match status" value="1"/>
</dbReference>
<dbReference type="CDD" id="cd02859">
    <property type="entry name" value="E_set_AMPKbeta_like_N"/>
    <property type="match status" value="1"/>
</dbReference>
<evidence type="ECO:0000256" key="1">
    <source>
        <dbReference type="SAM" id="SignalP"/>
    </source>
</evidence>
<name>A0A839GIF9_9BACT</name>
<dbReference type="PROSITE" id="PS51257">
    <property type="entry name" value="PROKAR_LIPOPROTEIN"/>
    <property type="match status" value="1"/>
</dbReference>
<organism evidence="3 4">
    <name type="scientific">Rufibacter quisquiliarum</name>
    <dbReference type="NCBI Taxonomy" id="1549639"/>
    <lineage>
        <taxon>Bacteria</taxon>
        <taxon>Pseudomonadati</taxon>
        <taxon>Bacteroidota</taxon>
        <taxon>Cytophagia</taxon>
        <taxon>Cytophagales</taxon>
        <taxon>Hymenobacteraceae</taxon>
        <taxon>Rufibacter</taxon>
    </lineage>
</organism>
<sequence>MFSLKRNLLLGVCLLLSCVTQAQLSKKEKQEAVEAVCKVLKENYVFPEVAAQMERQVRQQMAKGRYDTIASGQEFAFQLTRDLRLVSKDQHLGVSYAPLRPAAEKRGQEGQGYGAWLTRTLKEGSYGVKKKEILPGNIGYLNLPMFGPLDKCADTLIAAMQFVAHTDALILDLRECRGSLDPNTIPFLCGYFFPEPVHLLDIYYRSTNSTRQFWTPAWVPGPRYLEKPLYLLTSGRTFSGGEELAYDLQHLKRATVVGEVTRGGANPAELVRANAQFEVTVPNSRSVNPVTQTNWEQVGVKPDTLVPSIMALYAGQLLALRALAAATADAARKQALLAQGQRLRDNPPQLRMVTFSLAGFAEAKEVAVAGSFNSFARKSLLLKRQGDRWVGQAQVEPGKISYSFIVDGKWMRDPANPETVQENGNVNSLLVVK</sequence>
<dbReference type="EMBL" id="JACJIQ010000013">
    <property type="protein sequence ID" value="MBA9078410.1"/>
    <property type="molecule type" value="Genomic_DNA"/>
</dbReference>
<dbReference type="Gene3D" id="2.60.40.10">
    <property type="entry name" value="Immunoglobulins"/>
    <property type="match status" value="1"/>
</dbReference>
<feature type="domain" description="Tail specific protease" evidence="2">
    <location>
        <begin position="114"/>
        <end position="307"/>
    </location>
</feature>
<dbReference type="InterPro" id="IPR005151">
    <property type="entry name" value="Tail-specific_protease"/>
</dbReference>
<feature type="chain" id="PRO_5032334149" description="Tail specific protease domain-containing protein" evidence="1">
    <location>
        <begin position="23"/>
        <end position="433"/>
    </location>
</feature>
<accession>A0A839GIF9</accession>
<dbReference type="GO" id="GO:0006508">
    <property type="term" value="P:proteolysis"/>
    <property type="evidence" value="ECO:0007669"/>
    <property type="project" value="InterPro"/>
</dbReference>
<keyword evidence="4" id="KW-1185">Reference proteome</keyword>
<evidence type="ECO:0000313" key="4">
    <source>
        <dbReference type="Proteomes" id="UP000563094"/>
    </source>
</evidence>
<dbReference type="InterPro" id="IPR014756">
    <property type="entry name" value="Ig_E-set"/>
</dbReference>
<dbReference type="PANTHER" id="PTHR11261:SF3">
    <property type="entry name" value="RETINOL-BINDING PROTEIN 3"/>
    <property type="match status" value="1"/>
</dbReference>
<proteinExistence type="predicted"/>
<dbReference type="InterPro" id="IPR032640">
    <property type="entry name" value="AMPK1_CBM"/>
</dbReference>
<dbReference type="InterPro" id="IPR013783">
    <property type="entry name" value="Ig-like_fold"/>
</dbReference>
<dbReference type="Gene3D" id="3.30.750.44">
    <property type="match status" value="1"/>
</dbReference>
<dbReference type="AlphaFoldDB" id="A0A839GIF9"/>
<dbReference type="Pfam" id="PF11918">
    <property type="entry name" value="Peptidase_S41_N"/>
    <property type="match status" value="1"/>
</dbReference>
<dbReference type="SMART" id="SM00245">
    <property type="entry name" value="TSPc"/>
    <property type="match status" value="1"/>
</dbReference>
<dbReference type="Pfam" id="PF16561">
    <property type="entry name" value="AMPK1_CBM"/>
    <property type="match status" value="1"/>
</dbReference>
<dbReference type="RefSeq" id="WP_182513646.1">
    <property type="nucleotide sequence ID" value="NZ_JACJIQ010000013.1"/>
</dbReference>